<dbReference type="PROSITE" id="PS50879">
    <property type="entry name" value="RNASE_H_1"/>
    <property type="match status" value="1"/>
</dbReference>
<dbReference type="GO" id="GO:0004523">
    <property type="term" value="F:RNA-DNA hybrid ribonuclease activity"/>
    <property type="evidence" value="ECO:0007669"/>
    <property type="project" value="InterPro"/>
</dbReference>
<dbReference type="PANTHER" id="PTHR46387">
    <property type="entry name" value="POLYNUCLEOTIDYL TRANSFERASE, RIBONUCLEASE H-LIKE SUPERFAMILY PROTEIN"/>
    <property type="match status" value="1"/>
</dbReference>
<dbReference type="Pfam" id="PF13456">
    <property type="entry name" value="RVT_3"/>
    <property type="match status" value="1"/>
</dbReference>
<protein>
    <submittedName>
        <fullName evidence="3">Ribonuclease H</fullName>
    </submittedName>
</protein>
<feature type="compositionally biased region" description="Polar residues" evidence="1">
    <location>
        <begin position="1"/>
        <end position="11"/>
    </location>
</feature>
<reference evidence="4" key="1">
    <citation type="submission" date="2018-02" db="EMBL/GenBank/DDBJ databases">
        <authorList>
            <person name="Hausmann B."/>
        </authorList>
    </citation>
    <scope>NUCLEOTIDE SEQUENCE [LARGE SCALE GENOMIC DNA]</scope>
    <source>
        <strain evidence="4">Peat soil MAG SbA1</strain>
    </source>
</reference>
<dbReference type="EMBL" id="OMOD01000111">
    <property type="protein sequence ID" value="SPF38364.1"/>
    <property type="molecule type" value="Genomic_DNA"/>
</dbReference>
<sequence>MPSHPSRSSGTRHLFESRENPPQRYLIAHSDGGARGNPGPAGYGVVIQDEAGRRVAALSEYLGHQTNNFAEYQGLIAALEYALQHGPKALKLISDSELLVRQIKGIYKVKNAPLKDLHARAKELIAQLDWFSIGHALREHNQEADQLANEAMDKGMGRVARTLLSADRAGAGDPSTLLRAGSPAQPSAQLPQEFEGIVRDGKVELLNGTLPESARVQVRIKK</sequence>
<accession>A0A2U3KFC2</accession>
<evidence type="ECO:0000259" key="2">
    <source>
        <dbReference type="PROSITE" id="PS50879"/>
    </source>
</evidence>
<dbReference type="GO" id="GO:0003676">
    <property type="term" value="F:nucleic acid binding"/>
    <property type="evidence" value="ECO:0007669"/>
    <property type="project" value="InterPro"/>
</dbReference>
<feature type="region of interest" description="Disordered" evidence="1">
    <location>
        <begin position="1"/>
        <end position="21"/>
    </location>
</feature>
<dbReference type="AlphaFoldDB" id="A0A2U3KFC2"/>
<name>A0A2U3KFC2_9BACT</name>
<dbReference type="Gene3D" id="3.30.420.10">
    <property type="entry name" value="Ribonuclease H-like superfamily/Ribonuclease H"/>
    <property type="match status" value="1"/>
</dbReference>
<gene>
    <name evidence="3" type="ORF">SBA1_20064</name>
</gene>
<dbReference type="PANTHER" id="PTHR46387:SF2">
    <property type="entry name" value="RIBONUCLEASE HI"/>
    <property type="match status" value="1"/>
</dbReference>
<evidence type="ECO:0000256" key="1">
    <source>
        <dbReference type="SAM" id="MobiDB-lite"/>
    </source>
</evidence>
<organism evidence="3 4">
    <name type="scientific">Candidatus Sulfotelmatobacter kueseliae</name>
    <dbReference type="NCBI Taxonomy" id="2042962"/>
    <lineage>
        <taxon>Bacteria</taxon>
        <taxon>Pseudomonadati</taxon>
        <taxon>Acidobacteriota</taxon>
        <taxon>Terriglobia</taxon>
        <taxon>Terriglobales</taxon>
        <taxon>Candidatus Korobacteraceae</taxon>
        <taxon>Candidatus Sulfotelmatobacter</taxon>
    </lineage>
</organism>
<evidence type="ECO:0000313" key="4">
    <source>
        <dbReference type="Proteomes" id="UP000238701"/>
    </source>
</evidence>
<feature type="domain" description="RNase H type-1" evidence="2">
    <location>
        <begin position="22"/>
        <end position="153"/>
    </location>
</feature>
<dbReference type="Proteomes" id="UP000238701">
    <property type="component" value="Unassembled WGS sequence"/>
</dbReference>
<dbReference type="InterPro" id="IPR012337">
    <property type="entry name" value="RNaseH-like_sf"/>
</dbReference>
<dbReference type="OrthoDB" id="7845843at2"/>
<proteinExistence type="predicted"/>
<evidence type="ECO:0000313" key="3">
    <source>
        <dbReference type="EMBL" id="SPF38364.1"/>
    </source>
</evidence>
<dbReference type="CDD" id="cd09279">
    <property type="entry name" value="RNase_HI_like"/>
    <property type="match status" value="1"/>
</dbReference>
<dbReference type="SUPFAM" id="SSF53098">
    <property type="entry name" value="Ribonuclease H-like"/>
    <property type="match status" value="1"/>
</dbReference>
<dbReference type="InterPro" id="IPR002156">
    <property type="entry name" value="RNaseH_domain"/>
</dbReference>
<dbReference type="InterPro" id="IPR036397">
    <property type="entry name" value="RNaseH_sf"/>
</dbReference>